<dbReference type="PANTHER" id="PTHR27003">
    <property type="entry name" value="OS07G0166700 PROTEIN"/>
    <property type="match status" value="1"/>
</dbReference>
<dbReference type="Gene3D" id="1.10.510.10">
    <property type="entry name" value="Transferase(Phosphotransferase) domain 1"/>
    <property type="match status" value="1"/>
</dbReference>
<feature type="chain" id="PRO_5001654535" description="Serine-threonine/tyrosine-protein kinase catalytic domain-containing protein" evidence="1">
    <location>
        <begin position="24"/>
        <end position="163"/>
    </location>
</feature>
<accession>A0A068U4K3</accession>
<protein>
    <recommendedName>
        <fullName evidence="4">Serine-threonine/tyrosine-protein kinase catalytic domain-containing protein</fullName>
    </recommendedName>
</protein>
<dbReference type="OrthoDB" id="4062651at2759"/>
<gene>
    <name evidence="2" type="ORF">GSCOC_T00039958001</name>
</gene>
<dbReference type="InterPro" id="IPR045272">
    <property type="entry name" value="ANXUR1/2-like"/>
</dbReference>
<feature type="signal peptide" evidence="1">
    <location>
        <begin position="1"/>
        <end position="23"/>
    </location>
</feature>
<name>A0A068U4K3_COFCA</name>
<dbReference type="AlphaFoldDB" id="A0A068U4K3"/>
<dbReference type="Proteomes" id="UP000295252">
    <property type="component" value="Chromosome IX"/>
</dbReference>
<dbReference type="SUPFAM" id="SSF56112">
    <property type="entry name" value="Protein kinase-like (PK-like)"/>
    <property type="match status" value="1"/>
</dbReference>
<evidence type="ECO:0000313" key="3">
    <source>
        <dbReference type="Proteomes" id="UP000295252"/>
    </source>
</evidence>
<dbReference type="GO" id="GO:0009506">
    <property type="term" value="C:plasmodesma"/>
    <property type="evidence" value="ECO:0007669"/>
    <property type="project" value="TreeGrafter"/>
</dbReference>
<dbReference type="OMA" id="HEDGNTN"/>
<dbReference type="Gramene" id="CDP02543">
    <property type="protein sequence ID" value="CDP02543"/>
    <property type="gene ID" value="GSCOC_T00039958001"/>
</dbReference>
<dbReference type="InParanoid" id="A0A068U4K3"/>
<dbReference type="STRING" id="49390.A0A068U4K3"/>
<dbReference type="PANTHER" id="PTHR27003:SF59">
    <property type="entry name" value="PROTEIN KINASE DOMAIN-CONTAINING PROTEIN"/>
    <property type="match status" value="1"/>
</dbReference>
<proteinExistence type="predicted"/>
<dbReference type="GO" id="GO:0004714">
    <property type="term" value="F:transmembrane receptor protein tyrosine kinase activity"/>
    <property type="evidence" value="ECO:0007669"/>
    <property type="project" value="InterPro"/>
</dbReference>
<dbReference type="EMBL" id="HG739092">
    <property type="protein sequence ID" value="CDP02543.1"/>
    <property type="molecule type" value="Genomic_DNA"/>
</dbReference>
<dbReference type="PhylomeDB" id="A0A068U4K3"/>
<dbReference type="GO" id="GO:0005886">
    <property type="term" value="C:plasma membrane"/>
    <property type="evidence" value="ECO:0007669"/>
    <property type="project" value="TreeGrafter"/>
</dbReference>
<keyword evidence="1" id="KW-0732">Signal</keyword>
<organism evidence="2 3">
    <name type="scientific">Coffea canephora</name>
    <name type="common">Robusta coffee</name>
    <dbReference type="NCBI Taxonomy" id="49390"/>
    <lineage>
        <taxon>Eukaryota</taxon>
        <taxon>Viridiplantae</taxon>
        <taxon>Streptophyta</taxon>
        <taxon>Embryophyta</taxon>
        <taxon>Tracheophyta</taxon>
        <taxon>Spermatophyta</taxon>
        <taxon>Magnoliopsida</taxon>
        <taxon>eudicotyledons</taxon>
        <taxon>Gunneridae</taxon>
        <taxon>Pentapetalae</taxon>
        <taxon>asterids</taxon>
        <taxon>lamiids</taxon>
        <taxon>Gentianales</taxon>
        <taxon>Rubiaceae</taxon>
        <taxon>Ixoroideae</taxon>
        <taxon>Gardenieae complex</taxon>
        <taxon>Bertiereae - Coffeeae clade</taxon>
        <taxon>Coffeeae</taxon>
        <taxon>Coffea</taxon>
    </lineage>
</organism>
<reference evidence="3" key="1">
    <citation type="journal article" date="2014" name="Science">
        <title>The coffee genome provides insight into the convergent evolution of caffeine biosynthesis.</title>
        <authorList>
            <person name="Denoeud F."/>
            <person name="Carretero-Paulet L."/>
            <person name="Dereeper A."/>
            <person name="Droc G."/>
            <person name="Guyot R."/>
            <person name="Pietrella M."/>
            <person name="Zheng C."/>
            <person name="Alberti A."/>
            <person name="Anthony F."/>
            <person name="Aprea G."/>
            <person name="Aury J.M."/>
            <person name="Bento P."/>
            <person name="Bernard M."/>
            <person name="Bocs S."/>
            <person name="Campa C."/>
            <person name="Cenci A."/>
            <person name="Combes M.C."/>
            <person name="Crouzillat D."/>
            <person name="Da Silva C."/>
            <person name="Daddiego L."/>
            <person name="De Bellis F."/>
            <person name="Dussert S."/>
            <person name="Garsmeur O."/>
            <person name="Gayraud T."/>
            <person name="Guignon V."/>
            <person name="Jahn K."/>
            <person name="Jamilloux V."/>
            <person name="Joet T."/>
            <person name="Labadie K."/>
            <person name="Lan T."/>
            <person name="Leclercq J."/>
            <person name="Lepelley M."/>
            <person name="Leroy T."/>
            <person name="Li L.T."/>
            <person name="Librado P."/>
            <person name="Lopez L."/>
            <person name="Munoz A."/>
            <person name="Noel B."/>
            <person name="Pallavicini A."/>
            <person name="Perrotta G."/>
            <person name="Poncet V."/>
            <person name="Pot D."/>
            <person name="Priyono X."/>
            <person name="Rigoreau M."/>
            <person name="Rouard M."/>
            <person name="Rozas J."/>
            <person name="Tranchant-Dubreuil C."/>
            <person name="VanBuren R."/>
            <person name="Zhang Q."/>
            <person name="Andrade A.C."/>
            <person name="Argout X."/>
            <person name="Bertrand B."/>
            <person name="de Kochko A."/>
            <person name="Graziosi G."/>
            <person name="Henry R.J."/>
            <person name="Jayarama X."/>
            <person name="Ming R."/>
            <person name="Nagai C."/>
            <person name="Rounsley S."/>
            <person name="Sankoff D."/>
            <person name="Giuliano G."/>
            <person name="Albert V.A."/>
            <person name="Wincker P."/>
            <person name="Lashermes P."/>
        </authorList>
    </citation>
    <scope>NUCLEOTIDE SEQUENCE [LARGE SCALE GENOMIC DNA]</scope>
    <source>
        <strain evidence="3">cv. DH200-94</strain>
    </source>
</reference>
<evidence type="ECO:0000256" key="1">
    <source>
        <dbReference type="SAM" id="SignalP"/>
    </source>
</evidence>
<keyword evidence="3" id="KW-1185">Reference proteome</keyword>
<sequence length="163" mass="18042">MPSINSAAYSFVVVLLEVLCARPAIDNSLPRQQVNLAGWGMSCLMKGELHKIVDPLLAFIERRYGETVEKCLKECAVNRPNMVEVLWDLECALQLQHSAIPEQSHEDGNTNISYNLPLPVIRGLPSHSIAISEDEMGSGTHSTKVAQILDSEVLSQLWMDDAK</sequence>
<evidence type="ECO:0000313" key="2">
    <source>
        <dbReference type="EMBL" id="CDP02543.1"/>
    </source>
</evidence>
<evidence type="ECO:0008006" key="4">
    <source>
        <dbReference type="Google" id="ProtNLM"/>
    </source>
</evidence>
<dbReference type="InterPro" id="IPR011009">
    <property type="entry name" value="Kinase-like_dom_sf"/>
</dbReference>